<dbReference type="PANTHER" id="PTHR44196:SF1">
    <property type="entry name" value="DEHYDROGENASE_REDUCTASE SDR FAMILY MEMBER 7B"/>
    <property type="match status" value="1"/>
</dbReference>
<dbReference type="Pfam" id="PF00106">
    <property type="entry name" value="adh_short"/>
    <property type="match status" value="1"/>
</dbReference>
<name>A0A1G8PIN1_9BACI</name>
<evidence type="ECO:0000256" key="1">
    <source>
        <dbReference type="ARBA" id="ARBA00006484"/>
    </source>
</evidence>
<dbReference type="FunFam" id="3.40.50.720:FF:000084">
    <property type="entry name" value="Short-chain dehydrogenase reductase"/>
    <property type="match status" value="1"/>
</dbReference>
<dbReference type="PIRSF" id="PIRSF000126">
    <property type="entry name" value="11-beta-HSD1"/>
    <property type="match status" value="1"/>
</dbReference>
<dbReference type="InterPro" id="IPR057326">
    <property type="entry name" value="KR_dom"/>
</dbReference>
<proteinExistence type="inferred from homology"/>
<dbReference type="AlphaFoldDB" id="A0A1G8PIN1"/>
<dbReference type="PRINTS" id="PR00080">
    <property type="entry name" value="SDRFAMILY"/>
</dbReference>
<keyword evidence="2" id="KW-0560">Oxidoreductase</keyword>
<dbReference type="Gene3D" id="3.40.50.720">
    <property type="entry name" value="NAD(P)-binding Rossmann-like Domain"/>
    <property type="match status" value="1"/>
</dbReference>
<dbReference type="NCBIfam" id="NF005806">
    <property type="entry name" value="PRK07666.1"/>
    <property type="match status" value="1"/>
</dbReference>
<evidence type="ECO:0000313" key="6">
    <source>
        <dbReference type="Proteomes" id="UP000198853"/>
    </source>
</evidence>
<feature type="domain" description="Ketoreductase" evidence="4">
    <location>
        <begin position="7"/>
        <end position="201"/>
    </location>
</feature>
<dbReference type="GO" id="GO:0016020">
    <property type="term" value="C:membrane"/>
    <property type="evidence" value="ECO:0007669"/>
    <property type="project" value="TreeGrafter"/>
</dbReference>
<dbReference type="InterPro" id="IPR020904">
    <property type="entry name" value="Sc_DH/Rdtase_CS"/>
</dbReference>
<protein>
    <submittedName>
        <fullName evidence="5">3-oxoacyl-[acyl-carrier protein] reductase</fullName>
    </submittedName>
</protein>
<reference evidence="5 6" key="1">
    <citation type="submission" date="2016-10" db="EMBL/GenBank/DDBJ databases">
        <authorList>
            <person name="de Groot N.N."/>
        </authorList>
    </citation>
    <scope>NUCLEOTIDE SEQUENCE [LARGE SCALE GENOMIC DNA]</scope>
    <source>
        <strain evidence="5 6">DSM 21771</strain>
    </source>
</reference>
<evidence type="ECO:0000259" key="4">
    <source>
        <dbReference type="SMART" id="SM00822"/>
    </source>
</evidence>
<organism evidence="5 6">
    <name type="scientific">Natribacillus halophilus</name>
    <dbReference type="NCBI Taxonomy" id="549003"/>
    <lineage>
        <taxon>Bacteria</taxon>
        <taxon>Bacillati</taxon>
        <taxon>Bacillota</taxon>
        <taxon>Bacilli</taxon>
        <taxon>Bacillales</taxon>
        <taxon>Bacillaceae</taxon>
        <taxon>Natribacillus</taxon>
    </lineage>
</organism>
<dbReference type="PRINTS" id="PR00081">
    <property type="entry name" value="GDHRDH"/>
</dbReference>
<sequence length="241" mass="26317">MQSLTGKTALITGAGRGIGRALAHKLAEEGVHVGLVGRTSANVENVAEELKRYEVKAVSAQADVSDRDAVQAAIKQIKDGLGSVDILINNAGIGKYGRFMDLSEDDWRYVWEVNVMGVYHVTQAVLPDMIERQAGDIVNISSTSGVRGTEGSSAYSATKFALHGLTESLMREMRRENIRVQAITPSKVITDFTAENNLSDGSEDNEHFMQAEDLADVVVSQLKLHPRMFVKNTELWATNPK</sequence>
<dbReference type="PROSITE" id="PS00061">
    <property type="entry name" value="ADH_SHORT"/>
    <property type="match status" value="1"/>
</dbReference>
<dbReference type="CDD" id="cd05233">
    <property type="entry name" value="SDR_c"/>
    <property type="match status" value="1"/>
</dbReference>
<dbReference type="RefSeq" id="WP_090398798.1">
    <property type="nucleotide sequence ID" value="NZ_FNEN01000008.1"/>
</dbReference>
<keyword evidence="6" id="KW-1185">Reference proteome</keyword>
<evidence type="ECO:0000256" key="2">
    <source>
        <dbReference type="ARBA" id="ARBA00023002"/>
    </source>
</evidence>
<dbReference type="GO" id="GO:0008206">
    <property type="term" value="P:bile acid metabolic process"/>
    <property type="evidence" value="ECO:0007669"/>
    <property type="project" value="UniProtKB-ARBA"/>
</dbReference>
<evidence type="ECO:0000313" key="5">
    <source>
        <dbReference type="EMBL" id="SDI92115.1"/>
    </source>
</evidence>
<accession>A0A1G8PIN1</accession>
<dbReference type="OrthoDB" id="9775296at2"/>
<dbReference type="Proteomes" id="UP000198853">
    <property type="component" value="Unassembled WGS sequence"/>
</dbReference>
<gene>
    <name evidence="5" type="ORF">SAMN04488123_108155</name>
</gene>
<dbReference type="EMBL" id="FNEN01000008">
    <property type="protein sequence ID" value="SDI92115.1"/>
    <property type="molecule type" value="Genomic_DNA"/>
</dbReference>
<dbReference type="PANTHER" id="PTHR44196">
    <property type="entry name" value="DEHYDROGENASE/REDUCTASE SDR FAMILY MEMBER 7B"/>
    <property type="match status" value="1"/>
</dbReference>
<dbReference type="InterPro" id="IPR036291">
    <property type="entry name" value="NAD(P)-bd_dom_sf"/>
</dbReference>
<dbReference type="GO" id="GO:0016491">
    <property type="term" value="F:oxidoreductase activity"/>
    <property type="evidence" value="ECO:0007669"/>
    <property type="project" value="UniProtKB-KW"/>
</dbReference>
<evidence type="ECO:0000256" key="3">
    <source>
        <dbReference type="RuleBase" id="RU000363"/>
    </source>
</evidence>
<dbReference type="SUPFAM" id="SSF51735">
    <property type="entry name" value="NAD(P)-binding Rossmann-fold domains"/>
    <property type="match status" value="1"/>
</dbReference>
<dbReference type="SMART" id="SM00822">
    <property type="entry name" value="PKS_KR"/>
    <property type="match status" value="1"/>
</dbReference>
<comment type="similarity">
    <text evidence="1 3">Belongs to the short-chain dehydrogenases/reductases (SDR) family.</text>
</comment>
<dbReference type="InterPro" id="IPR002347">
    <property type="entry name" value="SDR_fam"/>
</dbReference>